<sequence length="79" mass="8313">MHGNGVPWLLGNGKLFEQPIGSVSRGFGSGTGSTGTDIVLYECPESWPSIFPTNQLEGPILSEVSGQGMVVLVSKYAET</sequence>
<dbReference type="OrthoDB" id="3310788at2759"/>
<evidence type="ECO:0000313" key="2">
    <source>
        <dbReference type="Proteomes" id="UP000053647"/>
    </source>
</evidence>
<protein>
    <submittedName>
        <fullName evidence="1">Uncharacterized protein</fullName>
    </submittedName>
</protein>
<proteinExistence type="predicted"/>
<organism evidence="1 2">
    <name type="scientific">Paxillus involutus ATCC 200175</name>
    <dbReference type="NCBI Taxonomy" id="664439"/>
    <lineage>
        <taxon>Eukaryota</taxon>
        <taxon>Fungi</taxon>
        <taxon>Dikarya</taxon>
        <taxon>Basidiomycota</taxon>
        <taxon>Agaricomycotina</taxon>
        <taxon>Agaricomycetes</taxon>
        <taxon>Agaricomycetidae</taxon>
        <taxon>Boletales</taxon>
        <taxon>Paxilineae</taxon>
        <taxon>Paxillaceae</taxon>
        <taxon>Paxillus</taxon>
    </lineage>
</organism>
<dbReference type="HOGENOM" id="CLU_196975_0_0_1"/>
<dbReference type="Proteomes" id="UP000053647">
    <property type="component" value="Unassembled WGS sequence"/>
</dbReference>
<dbReference type="EMBL" id="KN819465">
    <property type="protein sequence ID" value="KIJ09413.1"/>
    <property type="molecule type" value="Genomic_DNA"/>
</dbReference>
<gene>
    <name evidence="1" type="ORF">PAXINDRAFT_87479</name>
</gene>
<evidence type="ECO:0000313" key="1">
    <source>
        <dbReference type="EMBL" id="KIJ09413.1"/>
    </source>
</evidence>
<reference evidence="2" key="2">
    <citation type="submission" date="2015-01" db="EMBL/GenBank/DDBJ databases">
        <title>Evolutionary Origins and Diversification of the Mycorrhizal Mutualists.</title>
        <authorList>
            <consortium name="DOE Joint Genome Institute"/>
            <consortium name="Mycorrhizal Genomics Consortium"/>
            <person name="Kohler A."/>
            <person name="Kuo A."/>
            <person name="Nagy L.G."/>
            <person name="Floudas D."/>
            <person name="Copeland A."/>
            <person name="Barry K.W."/>
            <person name="Cichocki N."/>
            <person name="Veneault-Fourrey C."/>
            <person name="LaButti K."/>
            <person name="Lindquist E.A."/>
            <person name="Lipzen A."/>
            <person name="Lundell T."/>
            <person name="Morin E."/>
            <person name="Murat C."/>
            <person name="Riley R."/>
            <person name="Ohm R."/>
            <person name="Sun H."/>
            <person name="Tunlid A."/>
            <person name="Henrissat B."/>
            <person name="Grigoriev I.V."/>
            <person name="Hibbett D.S."/>
            <person name="Martin F."/>
        </authorList>
    </citation>
    <scope>NUCLEOTIDE SEQUENCE [LARGE SCALE GENOMIC DNA]</scope>
    <source>
        <strain evidence="2">ATCC 200175</strain>
    </source>
</reference>
<reference evidence="1 2" key="1">
    <citation type="submission" date="2014-06" db="EMBL/GenBank/DDBJ databases">
        <authorList>
            <consortium name="DOE Joint Genome Institute"/>
            <person name="Kuo A."/>
            <person name="Kohler A."/>
            <person name="Nagy L.G."/>
            <person name="Floudas D."/>
            <person name="Copeland A."/>
            <person name="Barry K.W."/>
            <person name="Cichocki N."/>
            <person name="Veneault-Fourrey C."/>
            <person name="LaButti K."/>
            <person name="Lindquist E.A."/>
            <person name="Lipzen A."/>
            <person name="Lundell T."/>
            <person name="Morin E."/>
            <person name="Murat C."/>
            <person name="Sun H."/>
            <person name="Tunlid A."/>
            <person name="Henrissat B."/>
            <person name="Grigoriev I.V."/>
            <person name="Hibbett D.S."/>
            <person name="Martin F."/>
            <person name="Nordberg H.P."/>
            <person name="Cantor M.N."/>
            <person name="Hua S.X."/>
        </authorList>
    </citation>
    <scope>NUCLEOTIDE SEQUENCE [LARGE SCALE GENOMIC DNA]</scope>
    <source>
        <strain evidence="1 2">ATCC 200175</strain>
    </source>
</reference>
<name>A0A0C9TEM7_PAXIN</name>
<dbReference type="AlphaFoldDB" id="A0A0C9TEM7"/>
<accession>A0A0C9TEM7</accession>
<keyword evidence="2" id="KW-1185">Reference proteome</keyword>